<accession>A0A9P6ADX8</accession>
<comment type="caution">
    <text evidence="1">The sequence shown here is derived from an EMBL/GenBank/DDBJ whole genome shotgun (WGS) entry which is preliminary data.</text>
</comment>
<keyword evidence="2" id="KW-1185">Reference proteome</keyword>
<evidence type="ECO:0000313" key="1">
    <source>
        <dbReference type="EMBL" id="KAF9503565.1"/>
    </source>
</evidence>
<feature type="non-terminal residue" evidence="1">
    <location>
        <position position="72"/>
    </location>
</feature>
<sequence>LFGLDVNNDIWQDIGLANDEFDGTVPPWLGDEDVQNGIQLMQEVVNCHGKLYLCNRESYLLQQWFEDESAAL</sequence>
<proteinExistence type="predicted"/>
<gene>
    <name evidence="1" type="ORF">BS47DRAFT_1263744</name>
</gene>
<dbReference type="OrthoDB" id="2976829at2759"/>
<feature type="non-terminal residue" evidence="1">
    <location>
        <position position="1"/>
    </location>
</feature>
<dbReference type="Proteomes" id="UP000886523">
    <property type="component" value="Unassembled WGS sequence"/>
</dbReference>
<dbReference type="EMBL" id="MU129335">
    <property type="protein sequence ID" value="KAF9503565.1"/>
    <property type="molecule type" value="Genomic_DNA"/>
</dbReference>
<reference evidence="1" key="1">
    <citation type="journal article" date="2020" name="Nat. Commun.">
        <title>Large-scale genome sequencing of mycorrhizal fungi provides insights into the early evolution of symbiotic traits.</title>
        <authorList>
            <person name="Miyauchi S."/>
            <person name="Kiss E."/>
            <person name="Kuo A."/>
            <person name="Drula E."/>
            <person name="Kohler A."/>
            <person name="Sanchez-Garcia M."/>
            <person name="Morin E."/>
            <person name="Andreopoulos B."/>
            <person name="Barry K.W."/>
            <person name="Bonito G."/>
            <person name="Buee M."/>
            <person name="Carver A."/>
            <person name="Chen C."/>
            <person name="Cichocki N."/>
            <person name="Clum A."/>
            <person name="Culley D."/>
            <person name="Crous P.W."/>
            <person name="Fauchery L."/>
            <person name="Girlanda M."/>
            <person name="Hayes R.D."/>
            <person name="Keri Z."/>
            <person name="LaButti K."/>
            <person name="Lipzen A."/>
            <person name="Lombard V."/>
            <person name="Magnuson J."/>
            <person name="Maillard F."/>
            <person name="Murat C."/>
            <person name="Nolan M."/>
            <person name="Ohm R.A."/>
            <person name="Pangilinan J."/>
            <person name="Pereira M.F."/>
            <person name="Perotto S."/>
            <person name="Peter M."/>
            <person name="Pfister S."/>
            <person name="Riley R."/>
            <person name="Sitrit Y."/>
            <person name="Stielow J.B."/>
            <person name="Szollosi G."/>
            <person name="Zifcakova L."/>
            <person name="Stursova M."/>
            <person name="Spatafora J.W."/>
            <person name="Tedersoo L."/>
            <person name="Vaario L.M."/>
            <person name="Yamada A."/>
            <person name="Yan M."/>
            <person name="Wang P."/>
            <person name="Xu J."/>
            <person name="Bruns T."/>
            <person name="Baldrian P."/>
            <person name="Vilgalys R."/>
            <person name="Dunand C."/>
            <person name="Henrissat B."/>
            <person name="Grigoriev I.V."/>
            <person name="Hibbett D."/>
            <person name="Nagy L.G."/>
            <person name="Martin F.M."/>
        </authorList>
    </citation>
    <scope>NUCLEOTIDE SEQUENCE</scope>
    <source>
        <strain evidence="1">UP504</strain>
    </source>
</reference>
<evidence type="ECO:0000313" key="2">
    <source>
        <dbReference type="Proteomes" id="UP000886523"/>
    </source>
</evidence>
<name>A0A9P6ADX8_9AGAM</name>
<organism evidence="1 2">
    <name type="scientific">Hydnum rufescens UP504</name>
    <dbReference type="NCBI Taxonomy" id="1448309"/>
    <lineage>
        <taxon>Eukaryota</taxon>
        <taxon>Fungi</taxon>
        <taxon>Dikarya</taxon>
        <taxon>Basidiomycota</taxon>
        <taxon>Agaricomycotina</taxon>
        <taxon>Agaricomycetes</taxon>
        <taxon>Cantharellales</taxon>
        <taxon>Hydnaceae</taxon>
        <taxon>Hydnum</taxon>
    </lineage>
</organism>
<protein>
    <submittedName>
        <fullName evidence="1">Uncharacterized protein</fullName>
    </submittedName>
</protein>
<dbReference type="AlphaFoldDB" id="A0A9P6ADX8"/>